<comment type="caution">
    <text evidence="2">The sequence shown here is derived from an EMBL/GenBank/DDBJ whole genome shotgun (WGS) entry which is preliminary data.</text>
</comment>
<keyword evidence="1" id="KW-1133">Transmembrane helix</keyword>
<keyword evidence="1" id="KW-0472">Membrane</keyword>
<dbReference type="Proteomes" id="UP000243579">
    <property type="component" value="Unassembled WGS sequence"/>
</dbReference>
<evidence type="ECO:0000256" key="1">
    <source>
        <dbReference type="SAM" id="Phobius"/>
    </source>
</evidence>
<organism evidence="2 3">
    <name type="scientific">Achlya hypogyna</name>
    <name type="common">Oomycete</name>
    <name type="synonym">Protoachlya hypogyna</name>
    <dbReference type="NCBI Taxonomy" id="1202772"/>
    <lineage>
        <taxon>Eukaryota</taxon>
        <taxon>Sar</taxon>
        <taxon>Stramenopiles</taxon>
        <taxon>Oomycota</taxon>
        <taxon>Saprolegniomycetes</taxon>
        <taxon>Saprolegniales</taxon>
        <taxon>Achlyaceae</taxon>
        <taxon>Achlya</taxon>
    </lineage>
</organism>
<feature type="transmembrane region" description="Helical" evidence="1">
    <location>
        <begin position="25"/>
        <end position="45"/>
    </location>
</feature>
<accession>A0A1V9YKF7</accession>
<sequence length="1801" mass="197017">MTKERVQPAGTSNSPQSFGSRRQRFEVAVGFAYLYLSLACGLWYLSMLAPSMQNDLWWAHYNISGYQSFLIDIANVALMTTRTGTFDLMGASATMHKAYMSSAAYTSVYPTYPNRVILDECTSVAYAVANLRNLSAAWSTRMMTQYCWVDFKQQWELAHTAGRVARCYNRYAANGAMYLEAVLRNTDWVSFTTTWGGPGNKFTQVIQNGVLESPTGAQWFRETSSARDTTTVDDEITYWLGFNITAFQLQWGNKRGPGISESLVLQNALGMQHMFVIKNVPLTNGPWTSMSMYWRFLNDLFVLQTYNRSLVRQSNRFYGANITTGAAIDFEVYQGLCASPGVCTGQTGVFHSLVGPFLSIDMFYIAAPPPLIALWATFQAYFAQTSVVATLKSAMVRPTPPAWANANYTFYGGNPMCLKISGTALVQQSFDFSDACAGTKPLAVTFDPPALLFALLVTAASPTAACAFQPQTFAVCNSAVTAALALLSTLPADASAVTAEVPNAVDAIARLRVGFMQYATTAAGSWMLLTQPALEGSSWDVVGYVVLADWVRGKREVVSFEGDVSSLMLLSNEYAPMSFATPFDELKRATQVFYYLCMYTSVLLVLVASLCTFYGMLSGFRVMGRNLLRFNRVVGSVWIGRPLLIVRGGTALLLLSTSQVILSSTNGVTHFATARRSFLETIVVAGEATWVTYVVNDVRLLVVPGLSVYYAPVSSLSTWLLFAILESADPVQLTATFTRQCDSTDMDYFVACSSGVVEVGSTSRLGLLLLLQSVVIVVALAMAWAVRRRYPAVGDFDEAPFLISSATNTFFTTMGSGNVWAIDRVSCIMAGLVPFTFRRKHFTFDLKSWLVVKDTVSVYQSGVSQAPEKSLHREVSTGSVLLLASSSVLVSHRWDRALAVFGFLYMAATIAGSLSYLEVAKVNLANDLWWANFNITGAHAFLANWYNEQLYLGAQYPAFALDTPNISQAVAYGMPGVFITSAANFGANLQHTQLSALIPVIAGFRRMDACNNAPWIFTQYCFADFDRRWSLANTALRQRRCEAMTTNGAVYLEGMLRNLVWDEWQPCWGEPFNVAVGNELRRSQAGHVWLESVEMNATLSVADEADFWHTFGIRTFDTQWQNFKQVGLISSYAVESAYATVAALTLQALNGSFRFSGQTTFKAYWALGNDLYAVSTNASGIGGLSLVRSSPLFAFANQSFESVLAINGTLALPFGAAFTFVRTFIGPFGSIDLHYVPVPAPAQTLFVQVLGAVRRSTMASNQSQTEYLGILVPNAMYPVPTAWLTPRLLSYGGSPLCPDLGLSSGLSMATGMVNLLSFSSACSSTTGATAKVTPTRDQILFAVLLARLSATHSWATICAIETNDPKSCASYLRASVDYLNAYVLPQDWSVSMATATTAIASLDISLLQFTRTNKSASLVWSELPLLNAQDPDFVFYSWCYLAEWIQGFREVVVFEGDAGARAILTDQLLPLQQGVSPWEIPTTMATYARVGAQYVTLVVLSIAVLACGYILVARGYVEGLNMLELSRVGGIVWVGRPLLFLRSLTALAVLCTGSLDLATTGSLSYLHSTAVPWFKTCLAASEVSWLVSIVNDVLILVTKEYTALYVTPNGLLVTATTAALSLVAPVTHSASLKHDCSLIEVDFQVVCTGGTIVIGVASRVVLLIALVGAYNMATVALVRMAMRHKPVNRAESLLLYAGAKYLFLHVKWIHEQTYYLDRASAVLNGLVTLRYQHTYYGLDIKTWRSFTIPIPQVPDVPLTEQLAVPAKYALPLDNLSAIEQAIKKSQQQKQQRVVVKAKEAL</sequence>
<evidence type="ECO:0000313" key="3">
    <source>
        <dbReference type="Proteomes" id="UP000243579"/>
    </source>
</evidence>
<dbReference type="EMBL" id="JNBR01001524">
    <property type="protein sequence ID" value="OQR86204.1"/>
    <property type="molecule type" value="Genomic_DNA"/>
</dbReference>
<feature type="transmembrane region" description="Helical" evidence="1">
    <location>
        <begin position="1610"/>
        <end position="1632"/>
    </location>
</feature>
<evidence type="ECO:0008006" key="4">
    <source>
        <dbReference type="Google" id="ProtNLM"/>
    </source>
</evidence>
<feature type="transmembrane region" description="Helical" evidence="1">
    <location>
        <begin position="1494"/>
        <end position="1517"/>
    </location>
</feature>
<feature type="transmembrane region" description="Helical" evidence="1">
    <location>
        <begin position="765"/>
        <end position="786"/>
    </location>
</feature>
<feature type="transmembrane region" description="Helical" evidence="1">
    <location>
        <begin position="1652"/>
        <end position="1678"/>
    </location>
</feature>
<gene>
    <name evidence="2" type="ORF">ACHHYP_10861</name>
</gene>
<dbReference type="OrthoDB" id="73567at2759"/>
<reference evidence="2 3" key="1">
    <citation type="journal article" date="2014" name="Genome Biol. Evol.">
        <title>The secreted proteins of Achlya hypogyna and Thraustotheca clavata identify the ancestral oomycete secretome and reveal gene acquisitions by horizontal gene transfer.</title>
        <authorList>
            <person name="Misner I."/>
            <person name="Blouin N."/>
            <person name="Leonard G."/>
            <person name="Richards T.A."/>
            <person name="Lane C.E."/>
        </authorList>
    </citation>
    <scope>NUCLEOTIDE SEQUENCE [LARGE SCALE GENOMIC DNA]</scope>
    <source>
        <strain evidence="2 3">ATCC 48635</strain>
    </source>
</reference>
<name>A0A1V9YKF7_ACHHY</name>
<feature type="transmembrane region" description="Helical" evidence="1">
    <location>
        <begin position="592"/>
        <end position="617"/>
    </location>
</feature>
<keyword evidence="1" id="KW-0812">Transmembrane</keyword>
<evidence type="ECO:0000313" key="2">
    <source>
        <dbReference type="EMBL" id="OQR86204.1"/>
    </source>
</evidence>
<feature type="transmembrane region" description="Helical" evidence="1">
    <location>
        <begin position="707"/>
        <end position="725"/>
    </location>
</feature>
<protein>
    <recommendedName>
        <fullName evidence="4">Transmembrane protein</fullName>
    </recommendedName>
</protein>
<feature type="transmembrane region" description="Helical" evidence="1">
    <location>
        <begin position="897"/>
        <end position="917"/>
    </location>
</feature>
<proteinExistence type="predicted"/>
<keyword evidence="3" id="KW-1185">Reference proteome</keyword>